<dbReference type="PROSITE" id="PS52005">
    <property type="entry name" value="CBM56"/>
    <property type="match status" value="1"/>
</dbReference>
<dbReference type="GO" id="GO:0030246">
    <property type="term" value="F:carbohydrate binding"/>
    <property type="evidence" value="ECO:0007669"/>
    <property type="project" value="UniProtKB-UniRule"/>
</dbReference>
<dbReference type="PROSITE" id="PS51367">
    <property type="entry name" value="THAUMATIN_2"/>
    <property type="match status" value="1"/>
</dbReference>
<gene>
    <name evidence="2" type="ORF">KDAU_51990</name>
</gene>
<dbReference type="SUPFAM" id="SSF49870">
    <property type="entry name" value="Osmotin, thaumatin-like protein"/>
    <property type="match status" value="1"/>
</dbReference>
<organism evidence="2 3">
    <name type="scientific">Dictyobacter aurantiacus</name>
    <dbReference type="NCBI Taxonomy" id="1936993"/>
    <lineage>
        <taxon>Bacteria</taxon>
        <taxon>Bacillati</taxon>
        <taxon>Chloroflexota</taxon>
        <taxon>Ktedonobacteria</taxon>
        <taxon>Ktedonobacterales</taxon>
        <taxon>Dictyobacteraceae</taxon>
        <taxon>Dictyobacter</taxon>
    </lineage>
</organism>
<dbReference type="SMART" id="SM00205">
    <property type="entry name" value="THN"/>
    <property type="match status" value="1"/>
</dbReference>
<dbReference type="Pfam" id="PF00314">
    <property type="entry name" value="Thaumatin"/>
    <property type="match status" value="1"/>
</dbReference>
<dbReference type="InterPro" id="IPR047569">
    <property type="entry name" value="CBM56"/>
</dbReference>
<name>A0A401ZM14_9CHLR</name>
<proteinExistence type="predicted"/>
<dbReference type="Pfam" id="PF22184">
    <property type="entry name" value="CBM_56"/>
    <property type="match status" value="1"/>
</dbReference>
<accession>A0A401ZM14</accession>
<dbReference type="InterPro" id="IPR001938">
    <property type="entry name" value="Thaumatin"/>
</dbReference>
<comment type="caution">
    <text evidence="2">The sequence shown here is derived from an EMBL/GenBank/DDBJ whole genome shotgun (WGS) entry which is preliminary data.</text>
</comment>
<dbReference type="CDD" id="cd09218">
    <property type="entry name" value="TLP-PA"/>
    <property type="match status" value="1"/>
</dbReference>
<evidence type="ECO:0000313" key="3">
    <source>
        <dbReference type="Proteomes" id="UP000287224"/>
    </source>
</evidence>
<dbReference type="Gene3D" id="2.60.110.10">
    <property type="entry name" value="Thaumatin"/>
    <property type="match status" value="1"/>
</dbReference>
<keyword evidence="3" id="KW-1185">Reference proteome</keyword>
<dbReference type="AlphaFoldDB" id="A0A401ZM14"/>
<feature type="domain" description="CBM56" evidence="1">
    <location>
        <begin position="237"/>
        <end position="331"/>
    </location>
</feature>
<evidence type="ECO:0000313" key="2">
    <source>
        <dbReference type="EMBL" id="GCE07870.1"/>
    </source>
</evidence>
<sequence length="332" mass="34580">MIWVGALGNSIPANGGWAMAPGSTSSVTVADNWQGRFWGRTYCNFDSAGVGNCETGDCGGVLQCNGAGGVPPASLAEFNLGGAGGTDYYDVSFVDGFNVPITITPVGGAQPTPGNHYWCGVAGCGVDLNTNCPSALQQNDGSGRIVACKSACEAFNTDQYCCRGAYATPATCDPTTWPVNYASYFKSNCPDAYSYAYDDPTSTFTDSNANYSITFGPPGGSSGPTPTPTPGGGVTPTPTPIGNGITEGVASTSSTQAQFWFQTSGWTAGYVILHYTITGQVQQNVSMSYDSGSSRWLYTAGGFSSGSVVTYSFTYQQNGLQYDTSSYTWTHP</sequence>
<dbReference type="Proteomes" id="UP000287224">
    <property type="component" value="Unassembled WGS sequence"/>
</dbReference>
<dbReference type="EMBL" id="BIFQ01000002">
    <property type="protein sequence ID" value="GCE07870.1"/>
    <property type="molecule type" value="Genomic_DNA"/>
</dbReference>
<dbReference type="PRINTS" id="PR00347">
    <property type="entry name" value="THAUMATIN"/>
</dbReference>
<reference evidence="3" key="1">
    <citation type="submission" date="2018-12" db="EMBL/GenBank/DDBJ databases">
        <title>Tengunoibacter tsumagoiensis gen. nov., sp. nov., Dictyobacter kobayashii sp. nov., D. alpinus sp. nov., and D. joshuensis sp. nov. and description of Dictyobacteraceae fam. nov. within the order Ktedonobacterales isolated from Tengu-no-mugimeshi.</title>
        <authorList>
            <person name="Wang C.M."/>
            <person name="Zheng Y."/>
            <person name="Sakai Y."/>
            <person name="Toyoda A."/>
            <person name="Minakuchi Y."/>
            <person name="Abe K."/>
            <person name="Yokota A."/>
            <person name="Yabe S."/>
        </authorList>
    </citation>
    <scope>NUCLEOTIDE SEQUENCE [LARGE SCALE GENOMIC DNA]</scope>
    <source>
        <strain evidence="3">S-27</strain>
    </source>
</reference>
<dbReference type="PROSITE" id="PS00316">
    <property type="entry name" value="THAUMATIN_1"/>
    <property type="match status" value="1"/>
</dbReference>
<dbReference type="InterPro" id="IPR017949">
    <property type="entry name" value="Thaumatin_CS"/>
</dbReference>
<dbReference type="PANTHER" id="PTHR31048">
    <property type="entry name" value="OS03G0233200 PROTEIN"/>
    <property type="match status" value="1"/>
</dbReference>
<evidence type="ECO:0000259" key="1">
    <source>
        <dbReference type="PROSITE" id="PS52005"/>
    </source>
</evidence>
<protein>
    <recommendedName>
        <fullName evidence="1">CBM56 domain-containing protein</fullName>
    </recommendedName>
</protein>
<dbReference type="FunFam" id="2.60.110.10:FF:000004">
    <property type="entry name" value="THAUMATIN-LIKE PROTEIN 1"/>
    <property type="match status" value="1"/>
</dbReference>
<dbReference type="InterPro" id="IPR037176">
    <property type="entry name" value="Osmotin/thaumatin-like_sf"/>
</dbReference>